<evidence type="ECO:0000313" key="10">
    <source>
        <dbReference type="Proteomes" id="UP000199300"/>
    </source>
</evidence>
<evidence type="ECO:0000313" key="9">
    <source>
        <dbReference type="EMBL" id="SEO33961.1"/>
    </source>
</evidence>
<dbReference type="EMBL" id="FODJ01000006">
    <property type="protein sequence ID" value="SEO33961.1"/>
    <property type="molecule type" value="Genomic_DNA"/>
</dbReference>
<keyword evidence="1 7" id="KW-1003">Cell membrane</keyword>
<dbReference type="GO" id="GO:0005886">
    <property type="term" value="C:plasma membrane"/>
    <property type="evidence" value="ECO:0007669"/>
    <property type="project" value="UniProtKB-SubCell"/>
</dbReference>
<keyword evidence="4 7" id="KW-0472">Membrane</keyword>
<feature type="site" description="Important for catalytic activity" evidence="7">
    <location>
        <position position="290"/>
    </location>
</feature>
<dbReference type="RefSeq" id="WP_091497501.1">
    <property type="nucleotide sequence ID" value="NZ_FODJ01000006.1"/>
</dbReference>
<dbReference type="NCBIfam" id="TIGR00247">
    <property type="entry name" value="endolytic transglycosylase MltG"/>
    <property type="match status" value="1"/>
</dbReference>
<dbReference type="PANTHER" id="PTHR30518:SF2">
    <property type="entry name" value="ENDOLYTIC MUREIN TRANSGLYCOSYLASE"/>
    <property type="match status" value="1"/>
</dbReference>
<keyword evidence="10" id="KW-1185">Reference proteome</keyword>
<feature type="transmembrane region" description="Helical" evidence="7">
    <location>
        <begin position="57"/>
        <end position="77"/>
    </location>
</feature>
<dbReference type="GO" id="GO:0071555">
    <property type="term" value="P:cell wall organization"/>
    <property type="evidence" value="ECO:0007669"/>
    <property type="project" value="UniProtKB-KW"/>
</dbReference>
<protein>
    <recommendedName>
        <fullName evidence="7">Endolytic murein transglycosylase</fullName>
        <ecNumber evidence="7">4.2.2.29</ecNumber>
    </recommendedName>
    <alternativeName>
        <fullName evidence="7">Peptidoglycan lytic transglycosylase</fullName>
    </alternativeName>
    <alternativeName>
        <fullName evidence="7">Peptidoglycan polymerization terminase</fullName>
    </alternativeName>
</protein>
<dbReference type="AlphaFoldDB" id="A0A1H8NWI9"/>
<evidence type="ECO:0000256" key="5">
    <source>
        <dbReference type="ARBA" id="ARBA00023239"/>
    </source>
</evidence>
<evidence type="ECO:0000256" key="1">
    <source>
        <dbReference type="ARBA" id="ARBA00022475"/>
    </source>
</evidence>
<comment type="catalytic activity">
    <reaction evidence="7">
        <text>a peptidoglycan chain = a peptidoglycan chain with N-acetyl-1,6-anhydromuramyl-[peptide] at the reducing end + a peptidoglycan chain with N-acetylglucosamine at the non-reducing end.</text>
        <dbReference type="EC" id="4.2.2.29"/>
    </reaction>
</comment>
<proteinExistence type="inferred from homology"/>
<dbReference type="EC" id="4.2.2.29" evidence="7"/>
<name>A0A1H8NWI9_9BACI</name>
<evidence type="ECO:0000256" key="8">
    <source>
        <dbReference type="SAM" id="MobiDB-lite"/>
    </source>
</evidence>
<feature type="region of interest" description="Disordered" evidence="8">
    <location>
        <begin position="1"/>
        <end position="29"/>
    </location>
</feature>
<dbReference type="HAMAP" id="MF_02065">
    <property type="entry name" value="MltG"/>
    <property type="match status" value="1"/>
</dbReference>
<evidence type="ECO:0000256" key="6">
    <source>
        <dbReference type="ARBA" id="ARBA00023316"/>
    </source>
</evidence>
<evidence type="ECO:0000256" key="3">
    <source>
        <dbReference type="ARBA" id="ARBA00022989"/>
    </source>
</evidence>
<accession>A0A1H8NWI9</accession>
<comment type="subcellular location">
    <subcellularLocation>
        <location evidence="7">Cell membrane</location>
        <topology evidence="7">Single-pass membrane protein</topology>
    </subcellularLocation>
</comment>
<dbReference type="Gene3D" id="3.30.160.60">
    <property type="entry name" value="Classic Zinc Finger"/>
    <property type="match status" value="1"/>
</dbReference>
<keyword evidence="2 7" id="KW-0812">Transmembrane</keyword>
<evidence type="ECO:0000256" key="7">
    <source>
        <dbReference type="HAMAP-Rule" id="MF_02065"/>
    </source>
</evidence>
<dbReference type="STRING" id="872970.SAMN04488134_106128"/>
<keyword evidence="6 7" id="KW-0961">Cell wall biogenesis/degradation</keyword>
<sequence>MSNSEHDSKPEVKETNEKETDLKNEAVETDSTRSDFKKAYNKSFIQRCREASVVRKVVFILITIFIAVLFFGGRSAYRYVMDGLAPADPNNTEMVNIEIPLGSSSSTITSMLEDEGIISNGRLYRLYMRVNNVSGFQAGEYQLSPSMTLDEISEILQSGSIMQDALFTVTIPEGRNIEEIAGLYETHANIDAEEFIEAMLDETYIQELIDLYPNLLGDEILQDDVRYPLEGYLFAATYPFYEQNPSIDTVVRSMLDKTEDVLLDYYSVINERKDFSVHEVLTFASLVEREARNEDERKLIAGVFYNRLEEGMRLETDPTVLYALGEHRGRVLFADLEIESPYNTYHVFGLPIGPISNFGESSLNAVLEPTETNYLFFVAAPDGEIYFSENFDEHRRLANEHLDRDL</sequence>
<keyword evidence="3 7" id="KW-1133">Transmembrane helix</keyword>
<dbReference type="InterPro" id="IPR003770">
    <property type="entry name" value="MLTG-like"/>
</dbReference>
<dbReference type="CDD" id="cd08010">
    <property type="entry name" value="MltG_like"/>
    <property type="match status" value="1"/>
</dbReference>
<gene>
    <name evidence="7" type="primary">mltG</name>
    <name evidence="9" type="ORF">SAMN04488134_106128</name>
</gene>
<organism evidence="9 10">
    <name type="scientific">Amphibacillus marinus</name>
    <dbReference type="NCBI Taxonomy" id="872970"/>
    <lineage>
        <taxon>Bacteria</taxon>
        <taxon>Bacillati</taxon>
        <taxon>Bacillota</taxon>
        <taxon>Bacilli</taxon>
        <taxon>Bacillales</taxon>
        <taxon>Bacillaceae</taxon>
        <taxon>Amphibacillus</taxon>
    </lineage>
</organism>
<evidence type="ECO:0000256" key="2">
    <source>
        <dbReference type="ARBA" id="ARBA00022692"/>
    </source>
</evidence>
<dbReference type="Gene3D" id="3.30.1490.480">
    <property type="entry name" value="Endolytic murein transglycosylase"/>
    <property type="match status" value="1"/>
</dbReference>
<dbReference type="PANTHER" id="PTHR30518">
    <property type="entry name" value="ENDOLYTIC MUREIN TRANSGLYCOSYLASE"/>
    <property type="match status" value="1"/>
</dbReference>
<comment type="similarity">
    <text evidence="7">Belongs to the transglycosylase MltG family.</text>
</comment>
<dbReference type="Proteomes" id="UP000199300">
    <property type="component" value="Unassembled WGS sequence"/>
</dbReference>
<dbReference type="OrthoDB" id="9814591at2"/>
<keyword evidence="5 7" id="KW-0456">Lyase</keyword>
<dbReference type="GO" id="GO:0008932">
    <property type="term" value="F:lytic endotransglycosylase activity"/>
    <property type="evidence" value="ECO:0007669"/>
    <property type="project" value="UniProtKB-UniRule"/>
</dbReference>
<comment type="function">
    <text evidence="7">Functions as a peptidoglycan terminase that cleaves nascent peptidoglycan strands endolytically to terminate their elongation.</text>
</comment>
<dbReference type="GO" id="GO:0009252">
    <property type="term" value="P:peptidoglycan biosynthetic process"/>
    <property type="evidence" value="ECO:0007669"/>
    <property type="project" value="UniProtKB-UniRule"/>
</dbReference>
<dbReference type="Pfam" id="PF02618">
    <property type="entry name" value="YceG"/>
    <property type="match status" value="1"/>
</dbReference>
<reference evidence="9 10" key="1">
    <citation type="submission" date="2016-10" db="EMBL/GenBank/DDBJ databases">
        <authorList>
            <person name="de Groot N.N."/>
        </authorList>
    </citation>
    <scope>NUCLEOTIDE SEQUENCE [LARGE SCALE GENOMIC DNA]</scope>
    <source>
        <strain evidence="9 10">CGMCC 1.10434</strain>
    </source>
</reference>
<evidence type="ECO:0000256" key="4">
    <source>
        <dbReference type="ARBA" id="ARBA00023136"/>
    </source>
</evidence>